<comment type="similarity">
    <text evidence="4 16">Belongs to the pyruvate kinase family.</text>
</comment>
<dbReference type="GO" id="GO:0005524">
    <property type="term" value="F:ATP binding"/>
    <property type="evidence" value="ECO:0007669"/>
    <property type="project" value="UniProtKB-KW"/>
</dbReference>
<dbReference type="NCBIfam" id="TIGR01064">
    <property type="entry name" value="pyruv_kin"/>
    <property type="match status" value="1"/>
</dbReference>
<evidence type="ECO:0000256" key="3">
    <source>
        <dbReference type="ARBA" id="ARBA00004997"/>
    </source>
</evidence>
<dbReference type="InterPro" id="IPR015793">
    <property type="entry name" value="Pyrv_Knase_brl"/>
</dbReference>
<evidence type="ECO:0000256" key="11">
    <source>
        <dbReference type="ARBA" id="ARBA00022840"/>
    </source>
</evidence>
<keyword evidence="12 16" id="KW-0460">Magnesium</keyword>
<dbReference type="InterPro" id="IPR036918">
    <property type="entry name" value="Pyrv_Knase_C_sf"/>
</dbReference>
<dbReference type="PANTHER" id="PTHR11817">
    <property type="entry name" value="PYRUVATE KINASE"/>
    <property type="match status" value="1"/>
</dbReference>
<dbReference type="GO" id="GO:0000287">
    <property type="term" value="F:magnesium ion binding"/>
    <property type="evidence" value="ECO:0007669"/>
    <property type="project" value="UniProtKB-UniRule"/>
</dbReference>
<dbReference type="InterPro" id="IPR040442">
    <property type="entry name" value="Pyrv_kinase-like_dom_sf"/>
</dbReference>
<sequence>MRKQIAKTKILATIGPATDTFEKLESIVNAGCNAFRLNFSHGDFNYFEKVFKTINDLCVTHSLPIPILIDLQGPKIRIGELSKPEIEIKKGNTIEITIDEIIGTEEKISTSYELLPQDAEIGNEILIDDGLIHLKVISKTSNSVICKVVEGGKLRPKKGMNLPGMKLSTPSVTQKDLDNLEFALKHRVDYIALSFVRSANDIFYLRKWLNERGFDKPIIAKIEKPEAVTNFESILQVSDGIMVARGDLGVELKPYDVPIIQKRIIKRCNEVGKLVITATQMLESMVNNPIPTRAEASDVANAVWDGTDAVMLSAETSVGKYPAQAVQLMHEIILNAERTLEFEKEINYSRPEFIEENLFDSMNKGICSISKQINAKAIIAFTSKGKTPNALSKFRPNALIIAVSDSFDTMNKLSLKWGVVSLFCADISNRHKAAEIVRNVILEKQFIEKNDLVIFTEGGLKIKNVRENWVRFEVI</sequence>
<evidence type="ECO:0000256" key="9">
    <source>
        <dbReference type="ARBA" id="ARBA00022741"/>
    </source>
</evidence>
<evidence type="ECO:0000256" key="6">
    <source>
        <dbReference type="ARBA" id="ARBA00018587"/>
    </source>
</evidence>
<evidence type="ECO:0000256" key="1">
    <source>
        <dbReference type="ARBA" id="ARBA00001946"/>
    </source>
</evidence>
<dbReference type="Pfam" id="PF00224">
    <property type="entry name" value="PK"/>
    <property type="match status" value="1"/>
</dbReference>
<dbReference type="AlphaFoldDB" id="A0AAE3P2Q6"/>
<comment type="catalytic activity">
    <reaction evidence="16">
        <text>pyruvate + ATP = phosphoenolpyruvate + ADP + H(+)</text>
        <dbReference type="Rhea" id="RHEA:18157"/>
        <dbReference type="ChEBI" id="CHEBI:15361"/>
        <dbReference type="ChEBI" id="CHEBI:15378"/>
        <dbReference type="ChEBI" id="CHEBI:30616"/>
        <dbReference type="ChEBI" id="CHEBI:58702"/>
        <dbReference type="ChEBI" id="CHEBI:456216"/>
        <dbReference type="EC" id="2.7.1.40"/>
    </reaction>
</comment>
<keyword evidence="9" id="KW-0547">Nucleotide-binding</keyword>
<reference evidence="19" key="1">
    <citation type="submission" date="2023-03" db="EMBL/GenBank/DDBJ databases">
        <title>Stygiobacter electus gen. nov., sp. nov., facultatively anaerobic thermotolerant bacterium of the class Ignavibacteria from a well of Yessentuki mineral water deposit.</title>
        <authorList>
            <person name="Podosokorskaya O.A."/>
            <person name="Elcheninov A.G."/>
            <person name="Petrova N.F."/>
            <person name="Zavarzina D.G."/>
            <person name="Kublanov I.V."/>
            <person name="Merkel A.Y."/>
        </authorList>
    </citation>
    <scope>NUCLEOTIDE SEQUENCE</scope>
    <source>
        <strain evidence="19">09-Me</strain>
    </source>
</reference>
<dbReference type="GO" id="GO:0004743">
    <property type="term" value="F:pyruvate kinase activity"/>
    <property type="evidence" value="ECO:0007669"/>
    <property type="project" value="UniProtKB-UniRule"/>
</dbReference>
<accession>A0AAE3P2Q6</accession>
<evidence type="ECO:0000259" key="18">
    <source>
        <dbReference type="Pfam" id="PF02887"/>
    </source>
</evidence>
<organism evidence="19 20">
    <name type="scientific">Stygiobacter electus</name>
    <dbReference type="NCBI Taxonomy" id="3032292"/>
    <lineage>
        <taxon>Bacteria</taxon>
        <taxon>Pseudomonadati</taxon>
        <taxon>Ignavibacteriota</taxon>
        <taxon>Ignavibacteria</taxon>
        <taxon>Ignavibacteriales</taxon>
        <taxon>Melioribacteraceae</taxon>
        <taxon>Stygiobacter</taxon>
    </lineage>
</organism>
<dbReference type="InterPro" id="IPR015813">
    <property type="entry name" value="Pyrv/PenolPyrv_kinase-like_dom"/>
</dbReference>
<gene>
    <name evidence="19" type="primary">pyk</name>
    <name evidence="19" type="ORF">P0M35_12535</name>
</gene>
<evidence type="ECO:0000256" key="16">
    <source>
        <dbReference type="RuleBase" id="RU000504"/>
    </source>
</evidence>
<keyword evidence="10 16" id="KW-0418">Kinase</keyword>
<evidence type="ECO:0000256" key="10">
    <source>
        <dbReference type="ARBA" id="ARBA00022777"/>
    </source>
</evidence>
<evidence type="ECO:0000313" key="20">
    <source>
        <dbReference type="Proteomes" id="UP001221302"/>
    </source>
</evidence>
<evidence type="ECO:0000256" key="7">
    <source>
        <dbReference type="ARBA" id="ARBA00022679"/>
    </source>
</evidence>
<evidence type="ECO:0000256" key="12">
    <source>
        <dbReference type="ARBA" id="ARBA00022842"/>
    </source>
</evidence>
<keyword evidence="11" id="KW-0067">ATP-binding</keyword>
<keyword evidence="14 19" id="KW-0670">Pyruvate</keyword>
<dbReference type="SUPFAM" id="SSF52935">
    <property type="entry name" value="PK C-terminal domain-like"/>
    <property type="match status" value="1"/>
</dbReference>
<comment type="pathway">
    <text evidence="3 16">Carbohydrate degradation; glycolysis; pyruvate from D-glyceraldehyde 3-phosphate: step 5/5.</text>
</comment>
<dbReference type="GO" id="GO:0016301">
    <property type="term" value="F:kinase activity"/>
    <property type="evidence" value="ECO:0007669"/>
    <property type="project" value="UniProtKB-KW"/>
</dbReference>
<name>A0AAE3P2Q6_9BACT</name>
<dbReference type="FunFam" id="2.40.33.10:FF:000001">
    <property type="entry name" value="Pyruvate kinase"/>
    <property type="match status" value="1"/>
</dbReference>
<feature type="domain" description="Pyruvate kinase barrel" evidence="17">
    <location>
        <begin position="6"/>
        <end position="326"/>
    </location>
</feature>
<keyword evidence="20" id="KW-1185">Reference proteome</keyword>
<comment type="cofactor">
    <cofactor evidence="2">
        <name>K(+)</name>
        <dbReference type="ChEBI" id="CHEBI:29103"/>
    </cofactor>
</comment>
<dbReference type="SUPFAM" id="SSF50800">
    <property type="entry name" value="PK beta-barrel domain-like"/>
    <property type="match status" value="1"/>
</dbReference>
<dbReference type="NCBIfam" id="NF004491">
    <property type="entry name" value="PRK05826.1"/>
    <property type="match status" value="1"/>
</dbReference>
<dbReference type="Proteomes" id="UP001221302">
    <property type="component" value="Unassembled WGS sequence"/>
</dbReference>
<comment type="caution">
    <text evidence="19">The sequence shown here is derived from an EMBL/GenBank/DDBJ whole genome shotgun (WGS) entry which is preliminary data.</text>
</comment>
<feature type="domain" description="Pyruvate kinase C-terminal" evidence="18">
    <location>
        <begin position="364"/>
        <end position="458"/>
    </location>
</feature>
<dbReference type="InterPro" id="IPR011037">
    <property type="entry name" value="Pyrv_Knase-like_insert_dom_sf"/>
</dbReference>
<protein>
    <recommendedName>
        <fullName evidence="6 15">Pyruvate kinase</fullName>
        <ecNumber evidence="5 15">2.7.1.40</ecNumber>
    </recommendedName>
</protein>
<dbReference type="Gene3D" id="2.40.33.10">
    <property type="entry name" value="PK beta-barrel domain-like"/>
    <property type="match status" value="1"/>
</dbReference>
<dbReference type="EC" id="2.7.1.40" evidence="5 15"/>
<dbReference type="InterPro" id="IPR001697">
    <property type="entry name" value="Pyr_Knase"/>
</dbReference>
<dbReference type="Pfam" id="PF02887">
    <property type="entry name" value="PK_C"/>
    <property type="match status" value="1"/>
</dbReference>
<evidence type="ECO:0000256" key="15">
    <source>
        <dbReference type="NCBIfam" id="TIGR01064"/>
    </source>
</evidence>
<dbReference type="EMBL" id="JARGDL010000023">
    <property type="protein sequence ID" value="MDF1612984.1"/>
    <property type="molecule type" value="Genomic_DNA"/>
</dbReference>
<proteinExistence type="inferred from homology"/>
<dbReference type="RefSeq" id="WP_321536755.1">
    <property type="nucleotide sequence ID" value="NZ_JARGDL010000023.1"/>
</dbReference>
<dbReference type="NCBIfam" id="NF004978">
    <property type="entry name" value="PRK06354.1"/>
    <property type="match status" value="1"/>
</dbReference>
<dbReference type="FunFam" id="3.20.20.60:FF:000025">
    <property type="entry name" value="Pyruvate kinase"/>
    <property type="match status" value="1"/>
</dbReference>
<evidence type="ECO:0000313" key="19">
    <source>
        <dbReference type="EMBL" id="MDF1612984.1"/>
    </source>
</evidence>
<dbReference type="InterPro" id="IPR015795">
    <property type="entry name" value="Pyrv_Knase_C"/>
</dbReference>
<keyword evidence="7 16" id="KW-0808">Transferase</keyword>
<dbReference type="GO" id="GO:0030955">
    <property type="term" value="F:potassium ion binding"/>
    <property type="evidence" value="ECO:0007669"/>
    <property type="project" value="UniProtKB-UniRule"/>
</dbReference>
<keyword evidence="8" id="KW-0479">Metal-binding</keyword>
<dbReference type="SUPFAM" id="SSF51621">
    <property type="entry name" value="Phosphoenolpyruvate/pyruvate domain"/>
    <property type="match status" value="1"/>
</dbReference>
<comment type="cofactor">
    <cofactor evidence="1">
        <name>Mg(2+)</name>
        <dbReference type="ChEBI" id="CHEBI:18420"/>
    </cofactor>
</comment>
<dbReference type="PRINTS" id="PR01050">
    <property type="entry name" value="PYRUVTKNASE"/>
</dbReference>
<evidence type="ECO:0000259" key="17">
    <source>
        <dbReference type="Pfam" id="PF00224"/>
    </source>
</evidence>
<evidence type="ECO:0000256" key="14">
    <source>
        <dbReference type="ARBA" id="ARBA00023317"/>
    </source>
</evidence>
<dbReference type="InterPro" id="IPR015806">
    <property type="entry name" value="Pyrv_Knase_insert_dom_sf"/>
</dbReference>
<evidence type="ECO:0000256" key="4">
    <source>
        <dbReference type="ARBA" id="ARBA00008663"/>
    </source>
</evidence>
<evidence type="ECO:0000256" key="13">
    <source>
        <dbReference type="ARBA" id="ARBA00023152"/>
    </source>
</evidence>
<evidence type="ECO:0000256" key="2">
    <source>
        <dbReference type="ARBA" id="ARBA00001958"/>
    </source>
</evidence>
<dbReference type="Gene3D" id="3.40.1380.20">
    <property type="entry name" value="Pyruvate kinase, C-terminal domain"/>
    <property type="match status" value="1"/>
</dbReference>
<evidence type="ECO:0000256" key="8">
    <source>
        <dbReference type="ARBA" id="ARBA00022723"/>
    </source>
</evidence>
<evidence type="ECO:0000256" key="5">
    <source>
        <dbReference type="ARBA" id="ARBA00012142"/>
    </source>
</evidence>
<dbReference type="Gene3D" id="3.20.20.60">
    <property type="entry name" value="Phosphoenolpyruvate-binding domains"/>
    <property type="match status" value="1"/>
</dbReference>
<keyword evidence="13 16" id="KW-0324">Glycolysis</keyword>